<feature type="non-terminal residue" evidence="1">
    <location>
        <position position="1"/>
    </location>
</feature>
<protein>
    <submittedName>
        <fullName evidence="1">Uncharacterized protein</fullName>
    </submittedName>
</protein>
<evidence type="ECO:0000313" key="1">
    <source>
        <dbReference type="EMBL" id="MDG3496778.1"/>
    </source>
</evidence>
<dbReference type="Proteomes" id="UP001152872">
    <property type="component" value="Unassembled WGS sequence"/>
</dbReference>
<dbReference type="AlphaFoldDB" id="A0A9X4MA99"/>
<name>A0A9X4MA99_9CYAN</name>
<dbReference type="EMBL" id="VBTY01000228">
    <property type="protein sequence ID" value="MDG3496778.1"/>
    <property type="molecule type" value="Genomic_DNA"/>
</dbReference>
<sequence length="79" mass="8735">LPANATIYSLCLFRNCFFLPLRAECGIKPQELTGGAKHRQSILGVYVLVQGDSYQKLLGGSFVQDKNSCKNKSKNKTRA</sequence>
<gene>
    <name evidence="1" type="ORF">FEV09_19750</name>
</gene>
<comment type="caution">
    <text evidence="1">The sequence shown here is derived from an EMBL/GenBank/DDBJ whole genome shotgun (WGS) entry which is preliminary data.</text>
</comment>
<accession>A0A9X4MA99</accession>
<reference evidence="1" key="1">
    <citation type="submission" date="2019-05" db="EMBL/GenBank/DDBJ databases">
        <title>Whole genome sequencing of Pseudanabaena catenata USMAC16.</title>
        <authorList>
            <person name="Khan Z."/>
            <person name="Omar W.M."/>
            <person name="Convey P."/>
            <person name="Merican F."/>
            <person name="Najimudin N."/>
        </authorList>
    </citation>
    <scope>NUCLEOTIDE SEQUENCE</scope>
    <source>
        <strain evidence="1">USMAC16</strain>
    </source>
</reference>
<proteinExistence type="predicted"/>
<keyword evidence="2" id="KW-1185">Reference proteome</keyword>
<evidence type="ECO:0000313" key="2">
    <source>
        <dbReference type="Proteomes" id="UP001152872"/>
    </source>
</evidence>
<dbReference type="RefSeq" id="WP_040689592.1">
    <property type="nucleotide sequence ID" value="NZ_VBTY01000228.1"/>
</dbReference>
<organism evidence="1 2">
    <name type="scientific">Pseudanabaena catenata USMAC16</name>
    <dbReference type="NCBI Taxonomy" id="1855837"/>
    <lineage>
        <taxon>Bacteria</taxon>
        <taxon>Bacillati</taxon>
        <taxon>Cyanobacteriota</taxon>
        <taxon>Cyanophyceae</taxon>
        <taxon>Pseudanabaenales</taxon>
        <taxon>Pseudanabaenaceae</taxon>
        <taxon>Pseudanabaena</taxon>
    </lineage>
</organism>